<reference evidence="5" key="1">
    <citation type="submission" date="2023-01" db="EMBL/GenBank/DDBJ databases">
        <title>Key to firefly adult light organ development and bioluminescence: homeobox transcription factors regulate luciferase expression and transportation to peroxisome.</title>
        <authorList>
            <person name="Fu X."/>
        </authorList>
    </citation>
    <scope>NUCLEOTIDE SEQUENCE [LARGE SCALE GENOMIC DNA]</scope>
</reference>
<feature type="compositionally biased region" description="Polar residues" evidence="1">
    <location>
        <begin position="84"/>
        <end position="94"/>
    </location>
</feature>
<sequence>MKNTIATILLVVSMIAGQPARNQVSARQQVAPDAFKPPAAENAPYAPRGWRPQGAPFNLPSEPQAQYGPPATAYGTPSEEPTTEDQIITTTDAPQFSKISAESNSKKKSEAVKEDKNEDKKAAYFLVIPQNAQLVQVPQSQNLVYAYAVERSSPAIAPVSQATFVAAPLSAQLQSLPVSTYKAVYSPLSASYVELEW</sequence>
<proteinExistence type="predicted"/>
<keyword evidence="5" id="KW-1185">Reference proteome</keyword>
<dbReference type="Proteomes" id="UP001353858">
    <property type="component" value="Unassembled WGS sequence"/>
</dbReference>
<feature type="compositionally biased region" description="Basic and acidic residues" evidence="1">
    <location>
        <begin position="104"/>
        <end position="115"/>
    </location>
</feature>
<dbReference type="EMBL" id="JARPUR010000001">
    <property type="protein sequence ID" value="KAK4886086.1"/>
    <property type="molecule type" value="Genomic_DNA"/>
</dbReference>
<keyword evidence="2" id="KW-0732">Signal</keyword>
<dbReference type="AlphaFoldDB" id="A0AAN7PPR7"/>
<feature type="region of interest" description="Disordered" evidence="1">
    <location>
        <begin position="26"/>
        <end position="115"/>
    </location>
</feature>
<feature type="chain" id="PRO_5042923464" description="DUF4794 domain-containing protein" evidence="2">
    <location>
        <begin position="18"/>
        <end position="197"/>
    </location>
</feature>
<evidence type="ECO:0000313" key="5">
    <source>
        <dbReference type="Proteomes" id="UP001353858"/>
    </source>
</evidence>
<protein>
    <recommendedName>
        <fullName evidence="3">DUF4794 domain-containing protein</fullName>
    </recommendedName>
</protein>
<dbReference type="InterPro" id="IPR032011">
    <property type="entry name" value="DUF4794"/>
</dbReference>
<evidence type="ECO:0000256" key="2">
    <source>
        <dbReference type="SAM" id="SignalP"/>
    </source>
</evidence>
<accession>A0AAN7PPR7</accession>
<organism evidence="4 5">
    <name type="scientific">Aquatica leii</name>
    <dbReference type="NCBI Taxonomy" id="1421715"/>
    <lineage>
        <taxon>Eukaryota</taxon>
        <taxon>Metazoa</taxon>
        <taxon>Ecdysozoa</taxon>
        <taxon>Arthropoda</taxon>
        <taxon>Hexapoda</taxon>
        <taxon>Insecta</taxon>
        <taxon>Pterygota</taxon>
        <taxon>Neoptera</taxon>
        <taxon>Endopterygota</taxon>
        <taxon>Coleoptera</taxon>
        <taxon>Polyphaga</taxon>
        <taxon>Elateriformia</taxon>
        <taxon>Elateroidea</taxon>
        <taxon>Lampyridae</taxon>
        <taxon>Luciolinae</taxon>
        <taxon>Aquatica</taxon>
    </lineage>
</organism>
<evidence type="ECO:0000259" key="3">
    <source>
        <dbReference type="Pfam" id="PF16042"/>
    </source>
</evidence>
<evidence type="ECO:0000313" key="4">
    <source>
        <dbReference type="EMBL" id="KAK4886086.1"/>
    </source>
</evidence>
<feature type="domain" description="DUF4794" evidence="3">
    <location>
        <begin position="42"/>
        <end position="89"/>
    </location>
</feature>
<evidence type="ECO:0000256" key="1">
    <source>
        <dbReference type="SAM" id="MobiDB-lite"/>
    </source>
</evidence>
<dbReference type="Pfam" id="PF16042">
    <property type="entry name" value="DUF4794"/>
    <property type="match status" value="1"/>
</dbReference>
<feature type="signal peptide" evidence="2">
    <location>
        <begin position="1"/>
        <end position="17"/>
    </location>
</feature>
<gene>
    <name evidence="4" type="ORF">RN001_002357</name>
</gene>
<name>A0AAN7PPR7_9COLE</name>
<comment type="caution">
    <text evidence="4">The sequence shown here is derived from an EMBL/GenBank/DDBJ whole genome shotgun (WGS) entry which is preliminary data.</text>
</comment>